<name>A0A7K3VYA4_9ACTN</name>
<proteinExistence type="predicted"/>
<evidence type="ECO:0000256" key="1">
    <source>
        <dbReference type="SAM" id="Phobius"/>
    </source>
</evidence>
<keyword evidence="1" id="KW-0472">Membrane</keyword>
<gene>
    <name evidence="2" type="ORF">GCU56_04300</name>
</gene>
<dbReference type="EMBL" id="JAAGWF010000005">
    <property type="protein sequence ID" value="NEK57093.1"/>
    <property type="molecule type" value="Genomic_DNA"/>
</dbReference>
<evidence type="ECO:0000313" key="3">
    <source>
        <dbReference type="Proteomes" id="UP000470246"/>
    </source>
</evidence>
<comment type="caution">
    <text evidence="2">The sequence shown here is derived from an EMBL/GenBank/DDBJ whole genome shotgun (WGS) entry which is preliminary data.</text>
</comment>
<accession>A0A7K3VYA4</accession>
<protein>
    <submittedName>
        <fullName evidence="2">Uncharacterized protein</fullName>
    </submittedName>
</protein>
<dbReference type="Proteomes" id="UP000470246">
    <property type="component" value="Unassembled WGS sequence"/>
</dbReference>
<evidence type="ECO:0000313" key="2">
    <source>
        <dbReference type="EMBL" id="NEK57093.1"/>
    </source>
</evidence>
<organism evidence="2 3">
    <name type="scientific">Geodermatophilus sabuli</name>
    <dbReference type="NCBI Taxonomy" id="1564158"/>
    <lineage>
        <taxon>Bacteria</taxon>
        <taxon>Bacillati</taxon>
        <taxon>Actinomycetota</taxon>
        <taxon>Actinomycetes</taxon>
        <taxon>Geodermatophilales</taxon>
        <taxon>Geodermatophilaceae</taxon>
        <taxon>Geodermatophilus</taxon>
    </lineage>
</organism>
<reference evidence="2 3" key="1">
    <citation type="submission" date="2020-02" db="EMBL/GenBank/DDBJ databases">
        <title>Geodermatophilus sabuli CPCC 205279 I12A-02694.</title>
        <authorList>
            <person name="Jiang Z."/>
        </authorList>
    </citation>
    <scope>NUCLEOTIDE SEQUENCE [LARGE SCALE GENOMIC DNA]</scope>
    <source>
        <strain evidence="2 3">I12A-02694</strain>
    </source>
</reference>
<keyword evidence="1" id="KW-0812">Transmembrane</keyword>
<feature type="transmembrane region" description="Helical" evidence="1">
    <location>
        <begin position="34"/>
        <end position="54"/>
    </location>
</feature>
<keyword evidence="1" id="KW-1133">Transmembrane helix</keyword>
<keyword evidence="3" id="KW-1185">Reference proteome</keyword>
<sequence length="74" mass="7657">MSRWLAPLAGVVGLLTLVVGIAWAEFDVTSMAGLDLVGFGVLALLLAAAVAGAHEGAALLARRRRAVAGHPRRR</sequence>
<dbReference type="RefSeq" id="WP_163480280.1">
    <property type="nucleotide sequence ID" value="NZ_JAAGWF010000005.1"/>
</dbReference>
<dbReference type="AlphaFoldDB" id="A0A7K3VYA4"/>